<comment type="caution">
    <text evidence="1">The sequence shown here is derived from an EMBL/GenBank/DDBJ whole genome shotgun (WGS) entry which is preliminary data.</text>
</comment>
<protein>
    <submittedName>
        <fullName evidence="1">Uncharacterized protein</fullName>
    </submittedName>
</protein>
<dbReference type="EMBL" id="BAABKK010000030">
    <property type="protein sequence ID" value="GAA5199915.1"/>
    <property type="molecule type" value="Genomic_DNA"/>
</dbReference>
<name>A0ABP9SSI3_9MICC</name>
<proteinExistence type="predicted"/>
<organism evidence="1 2">
    <name type="scientific">Arthrobacter gyeryongensis</name>
    <dbReference type="NCBI Taxonomy" id="1650592"/>
    <lineage>
        <taxon>Bacteria</taxon>
        <taxon>Bacillati</taxon>
        <taxon>Actinomycetota</taxon>
        <taxon>Actinomycetes</taxon>
        <taxon>Micrococcales</taxon>
        <taxon>Micrococcaceae</taxon>
        <taxon>Arthrobacter</taxon>
    </lineage>
</organism>
<keyword evidence="2" id="KW-1185">Reference proteome</keyword>
<sequence length="130" mass="13727">MAPKLGLAMLLPPASGTNGIASGNRPSASMLTRHLTDLSTLSFNPSNGNVALAGQLLHVKGAGRDLTIGWRYNSLNDARPTLSVGANEAAITVGGDNSVVYTARGCQIVCDLRDGVSHRMLWCFRHLRLG</sequence>
<evidence type="ECO:0000313" key="1">
    <source>
        <dbReference type="EMBL" id="GAA5199915.1"/>
    </source>
</evidence>
<accession>A0ABP9SSI3</accession>
<dbReference type="Proteomes" id="UP001500200">
    <property type="component" value="Unassembled WGS sequence"/>
</dbReference>
<gene>
    <name evidence="1" type="ORF">GCM10023346_40810</name>
</gene>
<reference evidence="2" key="1">
    <citation type="journal article" date="2019" name="Int. J. Syst. Evol. Microbiol.">
        <title>The Global Catalogue of Microorganisms (GCM) 10K type strain sequencing project: providing services to taxonomists for standard genome sequencing and annotation.</title>
        <authorList>
            <consortium name="The Broad Institute Genomics Platform"/>
            <consortium name="The Broad Institute Genome Sequencing Center for Infectious Disease"/>
            <person name="Wu L."/>
            <person name="Ma J."/>
        </authorList>
    </citation>
    <scope>NUCLEOTIDE SEQUENCE [LARGE SCALE GENOMIC DNA]</scope>
    <source>
        <strain evidence="2">JCM 18514</strain>
    </source>
</reference>
<evidence type="ECO:0000313" key="2">
    <source>
        <dbReference type="Proteomes" id="UP001500200"/>
    </source>
</evidence>
<dbReference type="RefSeq" id="WP_345452165.1">
    <property type="nucleotide sequence ID" value="NZ_BAABKK010000030.1"/>
</dbReference>